<dbReference type="InterPro" id="IPR038062">
    <property type="entry name" value="ScdA-like_N_sf"/>
</dbReference>
<proteinExistence type="predicted"/>
<dbReference type="EMBL" id="CP022046">
    <property type="protein sequence ID" value="ASE33085.1"/>
    <property type="molecule type" value="Genomic_DNA"/>
</dbReference>
<dbReference type="GeneID" id="48591671"/>
<dbReference type="SUPFAM" id="SSF140683">
    <property type="entry name" value="SP0561-like"/>
    <property type="match status" value="1"/>
</dbReference>
<dbReference type="GO" id="GO:0046872">
    <property type="term" value="F:metal ion binding"/>
    <property type="evidence" value="ECO:0007669"/>
    <property type="project" value="UniProtKB-KW"/>
</dbReference>
<reference evidence="7" key="1">
    <citation type="submission" date="2017-06" db="EMBL/GenBank/DDBJ databases">
        <title>FDA dAtabase for Regulatory Grade micrObial Sequences (FDA-ARGOS): Supporting development and validation of Infectious Disease Dx tests.</title>
        <authorList>
            <person name="Goldberg B."/>
            <person name="Campos J."/>
            <person name="Tallon L."/>
            <person name="Sadzewicz L."/>
            <person name="Sengamalay N."/>
            <person name="Ott S."/>
            <person name="Godinez A."/>
            <person name="Nagaraj S."/>
            <person name="Vavikolanu K."/>
            <person name="Nadendla S."/>
            <person name="George J."/>
            <person name="Geyer C."/>
            <person name="Sichtig H."/>
        </authorList>
    </citation>
    <scope>NUCLEOTIDE SEQUENCE [LARGE SCALE GENOMIC DNA]</scope>
    <source>
        <strain evidence="7">FDAARGOS_285</strain>
    </source>
</reference>
<gene>
    <name evidence="6" type="ORF">CEP64_00270</name>
</gene>
<dbReference type="InterPro" id="IPR012312">
    <property type="entry name" value="Hemerythrin-like"/>
</dbReference>
<organism evidence="6 7">
    <name type="scientific">Mammaliicoccus sciuri</name>
    <name type="common">Staphylococcus sciuri</name>
    <dbReference type="NCBI Taxonomy" id="1296"/>
    <lineage>
        <taxon>Bacteria</taxon>
        <taxon>Bacillati</taxon>
        <taxon>Bacillota</taxon>
        <taxon>Bacilli</taxon>
        <taxon>Bacillales</taxon>
        <taxon>Staphylococcaceae</taxon>
        <taxon>Mammaliicoccus</taxon>
    </lineage>
</organism>
<accession>A0AAI8GSL6</accession>
<dbReference type="RefSeq" id="WP_048540511.1">
    <property type="nucleotide sequence ID" value="NZ_CP022046.2"/>
</dbReference>
<feature type="domain" description="Hemerythrin-like" evidence="5">
    <location>
        <begin position="84"/>
        <end position="222"/>
    </location>
</feature>
<name>A0AAI8GSL6_MAMSC</name>
<dbReference type="Proteomes" id="UP000197058">
    <property type="component" value="Chromosome"/>
</dbReference>
<sequence>MITKERHVADVVTDIPKSADIFRKYGIDFCCGGDVSIDQAVSNNKKVDLETLLNQLNSIPVDQQNGGIDIKYLDAASLIQYIQSRYHEALRTEFQNLTPYVTKLAKVHGPSHPYLLELKDLYTKLKSALLEHIDEEDHQSFPKLLDVSAGKQVNQLNETITSLVDDHDEAGQLLREIRAITNDYQPPLEACGTWRLVYQRLEQLERDTHEHVHLENHVLFKKYKHLL</sequence>
<dbReference type="InterPro" id="IPR019903">
    <property type="entry name" value="RIC_family"/>
</dbReference>
<keyword evidence="2" id="KW-0963">Cytoplasm</keyword>
<keyword evidence="4" id="KW-0408">Iron</keyword>
<evidence type="ECO:0000313" key="6">
    <source>
        <dbReference type="EMBL" id="ASE33085.1"/>
    </source>
</evidence>
<evidence type="ECO:0000259" key="5">
    <source>
        <dbReference type="Pfam" id="PF01814"/>
    </source>
</evidence>
<dbReference type="GO" id="GO:0005737">
    <property type="term" value="C:cytoplasm"/>
    <property type="evidence" value="ECO:0007669"/>
    <property type="project" value="UniProtKB-SubCell"/>
</dbReference>
<evidence type="ECO:0000313" key="7">
    <source>
        <dbReference type="Proteomes" id="UP000197058"/>
    </source>
</evidence>
<evidence type="ECO:0000256" key="3">
    <source>
        <dbReference type="ARBA" id="ARBA00022723"/>
    </source>
</evidence>
<dbReference type="Gene3D" id="1.10.3910.10">
    <property type="entry name" value="SP0561-like"/>
    <property type="match status" value="1"/>
</dbReference>
<dbReference type="Pfam" id="PF01814">
    <property type="entry name" value="Hemerythrin"/>
    <property type="match status" value="1"/>
</dbReference>
<dbReference type="KEGG" id="sscu:CEP64_00270"/>
<dbReference type="PANTHER" id="PTHR36438:SF1">
    <property type="entry name" value="IRON-SULFUR CLUSTER REPAIR PROTEIN YTFE"/>
    <property type="match status" value="1"/>
</dbReference>
<keyword evidence="3" id="KW-0479">Metal-binding</keyword>
<dbReference type="PANTHER" id="PTHR36438">
    <property type="entry name" value="IRON-SULFUR CLUSTER REPAIR PROTEIN YTFE"/>
    <property type="match status" value="1"/>
</dbReference>
<evidence type="ECO:0000256" key="4">
    <source>
        <dbReference type="ARBA" id="ARBA00023004"/>
    </source>
</evidence>
<comment type="subcellular location">
    <subcellularLocation>
        <location evidence="1">Cytoplasm</location>
    </subcellularLocation>
</comment>
<dbReference type="AlphaFoldDB" id="A0AAI8GSL6"/>
<dbReference type="Pfam" id="PF04405">
    <property type="entry name" value="ScdA_N"/>
    <property type="match status" value="1"/>
</dbReference>
<dbReference type="NCBIfam" id="TIGR03652">
    <property type="entry name" value="FeS_repair_RIC"/>
    <property type="match status" value="1"/>
</dbReference>
<evidence type="ECO:0000256" key="1">
    <source>
        <dbReference type="ARBA" id="ARBA00004496"/>
    </source>
</evidence>
<dbReference type="NCBIfam" id="NF009777">
    <property type="entry name" value="PRK13276.1"/>
    <property type="match status" value="1"/>
</dbReference>
<evidence type="ECO:0000256" key="2">
    <source>
        <dbReference type="ARBA" id="ARBA00022490"/>
    </source>
</evidence>
<dbReference type="Gene3D" id="1.20.120.520">
    <property type="entry name" value="nmb1532 protein domain like"/>
    <property type="match status" value="1"/>
</dbReference>
<protein>
    <submittedName>
        <fullName evidence="6">Iron-sulfur cluster repair di-iron protein ScdA</fullName>
    </submittedName>
</protein>